<evidence type="ECO:0000256" key="3">
    <source>
        <dbReference type="SAM" id="MobiDB-lite"/>
    </source>
</evidence>
<evidence type="ECO:0000313" key="6">
    <source>
        <dbReference type="EMBL" id="VDN53898.1"/>
    </source>
</evidence>
<dbReference type="Pfam" id="PF00373">
    <property type="entry name" value="FERM_M"/>
    <property type="match status" value="1"/>
</dbReference>
<evidence type="ECO:0000313" key="8">
    <source>
        <dbReference type="Proteomes" id="UP000274756"/>
    </source>
</evidence>
<dbReference type="Gene3D" id="1.20.80.10">
    <property type="match status" value="1"/>
</dbReference>
<dbReference type="EMBL" id="UYYG01000205">
    <property type="protein sequence ID" value="VDN53898.1"/>
    <property type="molecule type" value="Genomic_DNA"/>
</dbReference>
<gene>
    <name evidence="6" type="ORF">DME_LOCUS3871</name>
</gene>
<evidence type="ECO:0000256" key="1">
    <source>
        <dbReference type="ARBA" id="ARBA00008052"/>
    </source>
</evidence>
<sequence length="751" mass="85308">MAHLVENGVINDGSWQLSILVTDMNIQRNLYVTGGLHIGGLMLRLVDEIDVTRDWSDHALWWPEKRKWLTHTRSTLDQIGVTADCCLEFTPQHKPARVQLPDLQMVDARLDFSVNIVKATQQLCREIGIRYSEELSLKRFIPPELLRKGLGFEADQAGPQPIRPGEESIGPGTLRKQAPISASASNLSGTRRGTSPAISQSGQMFNASELGTLPRSGTLPRGVSPGPAAYSGTIGRSPIMPSVSFCEGLENEQYDMALVHSPRIVPNKEMTVFRPQNFVEKAALNRGWLDSSRSLMEQGVFEGDVVLLRFKFMSFFDINPKYDPIRINQLYEQAKWSILLEEIDHTEEEAMLFAALQLQATLQRSTPEPDVSEKDDVEILLNELVNILSLCFSFFIGLKQLKLKIILINSFKTHSHSQEQNLDAAALSRRSDLMQVPELADYLKYMKPKKLAAFKGFKRAYFSFRDLYLSWHANSNDLSGPPLGHIYLKGCEVTPDITVSSGKFHIKLSIPTAEGMNEMVLKCDTEHQYSRWMAACRLASRGKTMADASYQSEVDSIKKLLQMQSAGIGQNGTNKRKCPAVQLPPDFNVEEFVSQRYVRRARSKQALQQRISDAHGNVRNLSSTEAKLQYIRTWEALPEHGMHYFVVRFRNSRKVDLIGIAFNRLMRLNIENGESLKTWRFSTMKKWHVNWEIRHLKIQFENEDVEFKPISADCKVVHEFIGGYIFLSLRNKEQSQSLNEELFHKLTGGWA</sequence>
<dbReference type="InterPro" id="IPR037843">
    <property type="entry name" value="Kindlin/fermitin"/>
</dbReference>
<evidence type="ECO:0000259" key="5">
    <source>
        <dbReference type="SMART" id="SM00295"/>
    </source>
</evidence>
<dbReference type="PANTHER" id="PTHR16160">
    <property type="entry name" value="FERMITIN 2-RELATED"/>
    <property type="match status" value="1"/>
</dbReference>
<dbReference type="Pfam" id="PF00169">
    <property type="entry name" value="PH"/>
    <property type="match status" value="1"/>
</dbReference>
<organism evidence="7 9">
    <name type="scientific">Dracunculus medinensis</name>
    <name type="common">Guinea worm</name>
    <dbReference type="NCBI Taxonomy" id="318479"/>
    <lineage>
        <taxon>Eukaryota</taxon>
        <taxon>Metazoa</taxon>
        <taxon>Ecdysozoa</taxon>
        <taxon>Nematoda</taxon>
        <taxon>Chromadorea</taxon>
        <taxon>Rhabditida</taxon>
        <taxon>Spirurina</taxon>
        <taxon>Dracunculoidea</taxon>
        <taxon>Dracunculidae</taxon>
        <taxon>Dracunculus</taxon>
    </lineage>
</organism>
<evidence type="ECO:0000256" key="2">
    <source>
        <dbReference type="ARBA" id="ARBA00022889"/>
    </source>
</evidence>
<feature type="region of interest" description="Disordered" evidence="3">
    <location>
        <begin position="153"/>
        <end position="202"/>
    </location>
</feature>
<dbReference type="GO" id="GO:0005178">
    <property type="term" value="F:integrin binding"/>
    <property type="evidence" value="ECO:0007669"/>
    <property type="project" value="TreeGrafter"/>
</dbReference>
<dbReference type="InterPro" id="IPR040790">
    <property type="entry name" value="Kindlin_2_N"/>
</dbReference>
<dbReference type="InterPro" id="IPR035963">
    <property type="entry name" value="FERM_2"/>
</dbReference>
<evidence type="ECO:0000313" key="7">
    <source>
        <dbReference type="Proteomes" id="UP000038040"/>
    </source>
</evidence>
<dbReference type="STRING" id="318479.A0A0N4UQV0"/>
<reference evidence="9" key="1">
    <citation type="submission" date="2016-04" db="UniProtKB">
        <authorList>
            <consortium name="WormBaseParasite"/>
        </authorList>
    </citation>
    <scope>IDENTIFICATION</scope>
</reference>
<dbReference type="CDD" id="cd01237">
    <property type="entry name" value="PH_fermitin"/>
    <property type="match status" value="1"/>
</dbReference>
<dbReference type="InterPro" id="IPR011993">
    <property type="entry name" value="PH-like_dom_sf"/>
</dbReference>
<dbReference type="Gene3D" id="3.10.20.90">
    <property type="entry name" value="Phosphatidylinositol 3-kinase Catalytic Subunit, Chain A, domain 1"/>
    <property type="match status" value="1"/>
</dbReference>
<feature type="compositionally biased region" description="Polar residues" evidence="3">
    <location>
        <begin position="180"/>
        <end position="202"/>
    </location>
</feature>
<dbReference type="CDD" id="cd13205">
    <property type="entry name" value="FERM_C_fermitin"/>
    <property type="match status" value="1"/>
</dbReference>
<dbReference type="InterPro" id="IPR001849">
    <property type="entry name" value="PH_domain"/>
</dbReference>
<comment type="similarity">
    <text evidence="1">Belongs to the kindlin family.</text>
</comment>
<dbReference type="SUPFAM" id="SSF47031">
    <property type="entry name" value="Second domain of FERM"/>
    <property type="match status" value="1"/>
</dbReference>
<dbReference type="PROSITE" id="PS00660">
    <property type="entry name" value="FERM_1"/>
    <property type="match status" value="1"/>
</dbReference>
<dbReference type="SMART" id="SM00233">
    <property type="entry name" value="PH"/>
    <property type="match status" value="1"/>
</dbReference>
<proteinExistence type="inferred from homology"/>
<dbReference type="InterPro" id="IPR019747">
    <property type="entry name" value="FERM_CS"/>
</dbReference>
<dbReference type="WBParaSite" id="DME_0001040601-mRNA-1">
    <property type="protein sequence ID" value="DME_0001040601-mRNA-1"/>
    <property type="gene ID" value="DME_0001040601"/>
</dbReference>
<keyword evidence="2" id="KW-0130">Cell adhesion</keyword>
<dbReference type="OrthoDB" id="10057618at2759"/>
<dbReference type="InterPro" id="IPR014352">
    <property type="entry name" value="FERM/acyl-CoA-bd_prot_sf"/>
</dbReference>
<dbReference type="GO" id="GO:0007160">
    <property type="term" value="P:cell-matrix adhesion"/>
    <property type="evidence" value="ECO:0007669"/>
    <property type="project" value="TreeGrafter"/>
</dbReference>
<dbReference type="AlphaFoldDB" id="A0A0N4UQV0"/>
<dbReference type="Proteomes" id="UP000274756">
    <property type="component" value="Unassembled WGS sequence"/>
</dbReference>
<dbReference type="InterPro" id="IPR037837">
    <property type="entry name" value="PH_Kindlin/fermitin"/>
</dbReference>
<dbReference type="GO" id="GO:0007229">
    <property type="term" value="P:integrin-mediated signaling pathway"/>
    <property type="evidence" value="ECO:0007669"/>
    <property type="project" value="InterPro"/>
</dbReference>
<dbReference type="GO" id="GO:0030055">
    <property type="term" value="C:cell-substrate junction"/>
    <property type="evidence" value="ECO:0007669"/>
    <property type="project" value="TreeGrafter"/>
</dbReference>
<dbReference type="CDD" id="cd17095">
    <property type="entry name" value="FERM_F0_kindlins"/>
    <property type="match status" value="1"/>
</dbReference>
<dbReference type="InterPro" id="IPR019749">
    <property type="entry name" value="Band_41_domain"/>
</dbReference>
<evidence type="ECO:0000313" key="9">
    <source>
        <dbReference type="WBParaSite" id="DME_0001040601-mRNA-1"/>
    </source>
</evidence>
<dbReference type="CDD" id="cd14473">
    <property type="entry name" value="FERM_B-lobe"/>
    <property type="match status" value="2"/>
</dbReference>
<dbReference type="PANTHER" id="PTHR16160:SF13">
    <property type="entry name" value="FERMITIN 2-RELATED"/>
    <property type="match status" value="1"/>
</dbReference>
<feature type="domain" description="PH" evidence="4">
    <location>
        <begin position="437"/>
        <end position="543"/>
    </location>
</feature>
<dbReference type="CDD" id="cd17096">
    <property type="entry name" value="FERM_F1_kindlins"/>
    <property type="match status" value="1"/>
</dbReference>
<accession>A0A0N4UQV0</accession>
<evidence type="ECO:0000259" key="4">
    <source>
        <dbReference type="SMART" id="SM00233"/>
    </source>
</evidence>
<keyword evidence="8" id="KW-1185">Reference proteome</keyword>
<dbReference type="SMART" id="SM00295">
    <property type="entry name" value="B41"/>
    <property type="match status" value="1"/>
</dbReference>
<dbReference type="Pfam" id="PF18124">
    <property type="entry name" value="Kindlin_2_N"/>
    <property type="match status" value="1"/>
</dbReference>
<dbReference type="SUPFAM" id="SSF50729">
    <property type="entry name" value="PH domain-like"/>
    <property type="match status" value="2"/>
</dbReference>
<dbReference type="InterPro" id="IPR019748">
    <property type="entry name" value="FERM_central"/>
</dbReference>
<dbReference type="Proteomes" id="UP000038040">
    <property type="component" value="Unplaced"/>
</dbReference>
<protein>
    <submittedName>
        <fullName evidence="9">PH domain-containing protein</fullName>
    </submittedName>
</protein>
<name>A0A0N4UQV0_DRAME</name>
<reference evidence="6 8" key="2">
    <citation type="submission" date="2018-11" db="EMBL/GenBank/DDBJ databases">
        <authorList>
            <consortium name="Pathogen Informatics"/>
        </authorList>
    </citation>
    <scope>NUCLEOTIDE SEQUENCE [LARGE SCALE GENOMIC DNA]</scope>
</reference>
<dbReference type="Gene3D" id="2.30.29.30">
    <property type="entry name" value="Pleckstrin-homology domain (PH domain)/Phosphotyrosine-binding domain (PTB)"/>
    <property type="match status" value="2"/>
</dbReference>
<feature type="domain" description="Band 4.1" evidence="5">
    <location>
        <begin position="90"/>
        <end position="645"/>
    </location>
</feature>